<dbReference type="EMBL" id="FN596744">
    <property type="protein sequence ID" value="CCB61674.1"/>
    <property type="molecule type" value="Genomic_DNA"/>
</dbReference>
<dbReference type="HOGENOM" id="CLU_3407143_0_0_1"/>
<dbReference type="Proteomes" id="UP000009183">
    <property type="component" value="Chromosome 18"/>
</dbReference>
<sequence>MAKKQHFLKAFFREKKWERKGEANKETNSR</sequence>
<dbReference type="AlphaFoldDB" id="F6I3V1"/>
<reference evidence="2" key="1">
    <citation type="journal article" date="2007" name="Nature">
        <title>The grapevine genome sequence suggests ancestral hexaploidization in major angiosperm phyla.</title>
        <authorList>
            <consortium name="The French-Italian Public Consortium for Grapevine Genome Characterization."/>
            <person name="Jaillon O."/>
            <person name="Aury J.-M."/>
            <person name="Noel B."/>
            <person name="Policriti A."/>
            <person name="Clepet C."/>
            <person name="Casagrande A."/>
            <person name="Choisne N."/>
            <person name="Aubourg S."/>
            <person name="Vitulo N."/>
            <person name="Jubin C."/>
            <person name="Vezzi A."/>
            <person name="Legeai F."/>
            <person name="Hugueney P."/>
            <person name="Dasilva C."/>
            <person name="Horner D."/>
            <person name="Mica E."/>
            <person name="Jublot D."/>
            <person name="Poulain J."/>
            <person name="Bruyere C."/>
            <person name="Billault A."/>
            <person name="Segurens B."/>
            <person name="Gouyvenoux M."/>
            <person name="Ugarte E."/>
            <person name="Cattonaro F."/>
            <person name="Anthouard V."/>
            <person name="Vico V."/>
            <person name="Del Fabbro C."/>
            <person name="Alaux M."/>
            <person name="Di Gaspero G."/>
            <person name="Dumas V."/>
            <person name="Felice N."/>
            <person name="Paillard S."/>
            <person name="Juman I."/>
            <person name="Moroldo M."/>
            <person name="Scalabrin S."/>
            <person name="Canaguier A."/>
            <person name="Le Clainche I."/>
            <person name="Malacrida G."/>
            <person name="Durand E."/>
            <person name="Pesole G."/>
            <person name="Laucou V."/>
            <person name="Chatelet P."/>
            <person name="Merdinoglu D."/>
            <person name="Delledonne M."/>
            <person name="Pezzotti M."/>
            <person name="Lecharny A."/>
            <person name="Scarpelli C."/>
            <person name="Artiguenave F."/>
            <person name="Pe M.E."/>
            <person name="Valle G."/>
            <person name="Morgante M."/>
            <person name="Caboche M."/>
            <person name="Adam-Blondon A.-F."/>
            <person name="Weissenbach J."/>
            <person name="Quetier F."/>
            <person name="Wincker P."/>
        </authorList>
    </citation>
    <scope>NUCLEOTIDE SEQUENCE [LARGE SCALE GENOMIC DNA]</scope>
    <source>
        <strain evidence="2">cv. Pinot noir / PN40024</strain>
    </source>
</reference>
<keyword evidence="2" id="KW-1185">Reference proteome</keyword>
<gene>
    <name evidence="1" type="ordered locus">VIT_18s0041g01300</name>
</gene>
<dbReference type="PaxDb" id="29760-VIT_18s0041g01300.t01"/>
<protein>
    <submittedName>
        <fullName evidence="1">Uncharacterized protein</fullName>
    </submittedName>
</protein>
<organism evidence="1 2">
    <name type="scientific">Vitis vinifera</name>
    <name type="common">Grape</name>
    <dbReference type="NCBI Taxonomy" id="29760"/>
    <lineage>
        <taxon>Eukaryota</taxon>
        <taxon>Viridiplantae</taxon>
        <taxon>Streptophyta</taxon>
        <taxon>Embryophyta</taxon>
        <taxon>Tracheophyta</taxon>
        <taxon>Spermatophyta</taxon>
        <taxon>Magnoliopsida</taxon>
        <taxon>eudicotyledons</taxon>
        <taxon>Gunneridae</taxon>
        <taxon>Pentapetalae</taxon>
        <taxon>rosids</taxon>
        <taxon>Vitales</taxon>
        <taxon>Vitaceae</taxon>
        <taxon>Viteae</taxon>
        <taxon>Vitis</taxon>
    </lineage>
</organism>
<name>F6I3V1_VITVI</name>
<dbReference type="InParanoid" id="F6I3V1"/>
<proteinExistence type="predicted"/>
<evidence type="ECO:0000313" key="2">
    <source>
        <dbReference type="Proteomes" id="UP000009183"/>
    </source>
</evidence>
<evidence type="ECO:0000313" key="1">
    <source>
        <dbReference type="EMBL" id="CCB61674.1"/>
    </source>
</evidence>
<accession>F6I3V1</accession>